<dbReference type="AlphaFoldDB" id="A0A8C6VXF6"/>
<dbReference type="GO" id="GO:0005615">
    <property type="term" value="C:extracellular space"/>
    <property type="evidence" value="ECO:0007669"/>
    <property type="project" value="UniProtKB-KW"/>
</dbReference>
<evidence type="ECO:0008006" key="8">
    <source>
        <dbReference type="Google" id="ProtNLM"/>
    </source>
</evidence>
<keyword evidence="5" id="KW-0732">Signal</keyword>
<keyword evidence="3" id="KW-0202">Cytokine</keyword>
<gene>
    <name evidence="6" type="primary">il17c</name>
</gene>
<dbReference type="GeneTree" id="ENSGT01150000287426"/>
<dbReference type="GO" id="GO:0006954">
    <property type="term" value="P:inflammatory response"/>
    <property type="evidence" value="ECO:0007669"/>
    <property type="project" value="InterPro"/>
</dbReference>
<dbReference type="Pfam" id="PF06083">
    <property type="entry name" value="IL17"/>
    <property type="match status" value="1"/>
</dbReference>
<dbReference type="Ensembl" id="ENSNFUT00015049456.1">
    <property type="protein sequence ID" value="ENSNFUP00015047388.1"/>
    <property type="gene ID" value="ENSNFUG00015022406.1"/>
</dbReference>
<comment type="subcellular location">
    <subcellularLocation>
        <location evidence="1">Secreted</location>
    </subcellularLocation>
</comment>
<evidence type="ECO:0000313" key="6">
    <source>
        <dbReference type="Ensembl" id="ENSNFUP00015047388.1"/>
    </source>
</evidence>
<evidence type="ECO:0000256" key="5">
    <source>
        <dbReference type="ARBA" id="ARBA00022729"/>
    </source>
</evidence>
<proteinExistence type="inferred from homology"/>
<organism evidence="6 7">
    <name type="scientific">Nothobranchius furzeri</name>
    <name type="common">Turquoise killifish</name>
    <dbReference type="NCBI Taxonomy" id="105023"/>
    <lineage>
        <taxon>Eukaryota</taxon>
        <taxon>Metazoa</taxon>
        <taxon>Chordata</taxon>
        <taxon>Craniata</taxon>
        <taxon>Vertebrata</taxon>
        <taxon>Euteleostomi</taxon>
        <taxon>Actinopterygii</taxon>
        <taxon>Neopterygii</taxon>
        <taxon>Teleostei</taxon>
        <taxon>Neoteleostei</taxon>
        <taxon>Acanthomorphata</taxon>
        <taxon>Ovalentaria</taxon>
        <taxon>Atherinomorphae</taxon>
        <taxon>Cyprinodontiformes</taxon>
        <taxon>Nothobranchiidae</taxon>
        <taxon>Nothobranchius</taxon>
    </lineage>
</organism>
<dbReference type="Proteomes" id="UP000694548">
    <property type="component" value="Chromosome sgr13"/>
</dbReference>
<accession>A0A8C6VXF6</accession>
<evidence type="ECO:0000313" key="7">
    <source>
        <dbReference type="Proteomes" id="UP000694548"/>
    </source>
</evidence>
<protein>
    <recommendedName>
        <fullName evidence="8">Interleukin 17c</fullName>
    </recommendedName>
</protein>
<reference evidence="6" key="1">
    <citation type="submission" date="2014-08" db="EMBL/GenBank/DDBJ databases">
        <authorList>
            <person name="Senf B."/>
            <person name="Petzold A."/>
            <person name="Downie B.R."/>
            <person name="Koch P."/>
            <person name="Platzer M."/>
        </authorList>
    </citation>
    <scope>NUCLEOTIDE SEQUENCE [LARGE SCALE GENOMIC DNA]</scope>
    <source>
        <strain evidence="6">GRZ</strain>
    </source>
</reference>
<reference evidence="6" key="3">
    <citation type="submission" date="2025-09" db="UniProtKB">
        <authorList>
            <consortium name="Ensembl"/>
        </authorList>
    </citation>
    <scope>IDENTIFICATION</scope>
</reference>
<dbReference type="SUPFAM" id="SSF57501">
    <property type="entry name" value="Cystine-knot cytokines"/>
    <property type="match status" value="1"/>
</dbReference>
<dbReference type="InterPro" id="IPR029034">
    <property type="entry name" value="Cystine-knot_cytokine"/>
</dbReference>
<dbReference type="InterPro" id="IPR020440">
    <property type="entry name" value="IL-17_chr"/>
</dbReference>
<evidence type="ECO:0000256" key="3">
    <source>
        <dbReference type="ARBA" id="ARBA00022514"/>
    </source>
</evidence>
<name>A0A8C6VXF6_NOTFU</name>
<dbReference type="GO" id="GO:0005125">
    <property type="term" value="F:cytokine activity"/>
    <property type="evidence" value="ECO:0007669"/>
    <property type="project" value="UniProtKB-KW"/>
</dbReference>
<evidence type="ECO:0000256" key="4">
    <source>
        <dbReference type="ARBA" id="ARBA00022525"/>
    </source>
</evidence>
<evidence type="ECO:0000256" key="2">
    <source>
        <dbReference type="ARBA" id="ARBA00007236"/>
    </source>
</evidence>
<reference evidence="6" key="2">
    <citation type="submission" date="2025-08" db="UniProtKB">
        <authorList>
            <consortium name="Ensembl"/>
        </authorList>
    </citation>
    <scope>IDENTIFICATION</scope>
</reference>
<keyword evidence="7" id="KW-1185">Reference proteome</keyword>
<keyword evidence="4" id="KW-0964">Secreted</keyword>
<dbReference type="PRINTS" id="PR01932">
    <property type="entry name" value="INTRLEUKIN17"/>
</dbReference>
<sequence>MSDSRCGSKTSPLVETFRLWTNLGDPNGPETGERRTILVLALCVVSVWTCRHRCCNQTELLRRMQKQLPFNPEPLSELSGIRSCPVDLYQGLSNSKDIKDRSLSPWRYVQETNEDLFPSTYMKAECLCSGCITIKKNSDESMEENFDFNSVPVLQAQMFLKRERGNCEDGTYQLRAFKMDIPVGCTCVRPKRTS</sequence>
<comment type="similarity">
    <text evidence="2">Belongs to the IL-17 family.</text>
</comment>
<evidence type="ECO:0000256" key="1">
    <source>
        <dbReference type="ARBA" id="ARBA00004613"/>
    </source>
</evidence>
<dbReference type="Gene3D" id="2.10.90.10">
    <property type="entry name" value="Cystine-knot cytokines"/>
    <property type="match status" value="1"/>
</dbReference>
<dbReference type="InterPro" id="IPR010345">
    <property type="entry name" value="IL-17_fam"/>
</dbReference>